<accession>A0A397GY65</accession>
<dbReference type="AlphaFoldDB" id="A0A397GY65"/>
<dbReference type="Proteomes" id="UP000215305">
    <property type="component" value="Unassembled WGS sequence"/>
</dbReference>
<reference evidence="2" key="1">
    <citation type="submission" date="2018-08" db="EMBL/GenBank/DDBJ databases">
        <title>Draft genome sequence of azole-resistant Aspergillus thermomutatus (Neosartorya pseudofischeri) strain HMR AF 39, isolated from a human nasal aspirate.</title>
        <authorList>
            <person name="Parent-Michaud M."/>
            <person name="Dufresne P.J."/>
            <person name="Fournier E."/>
            <person name="Martineau C."/>
            <person name="Moreira S."/>
            <person name="Perkins V."/>
            <person name="De Repentigny L."/>
            <person name="Dufresne S.F."/>
        </authorList>
    </citation>
    <scope>NUCLEOTIDE SEQUENCE [LARGE SCALE GENOMIC DNA]</scope>
    <source>
        <strain evidence="2">HMR AF 39</strain>
    </source>
</reference>
<feature type="region of interest" description="Disordered" evidence="1">
    <location>
        <begin position="182"/>
        <end position="204"/>
    </location>
</feature>
<comment type="caution">
    <text evidence="2">The sequence shown here is derived from an EMBL/GenBank/DDBJ whole genome shotgun (WGS) entry which is preliminary data.</text>
</comment>
<dbReference type="STRING" id="41047.A0A397GY65"/>
<evidence type="ECO:0000313" key="2">
    <source>
        <dbReference type="EMBL" id="RHZ52990.1"/>
    </source>
</evidence>
<proteinExistence type="predicted"/>
<keyword evidence="3" id="KW-1185">Reference proteome</keyword>
<dbReference type="EMBL" id="NKHU02000128">
    <property type="protein sequence ID" value="RHZ52990.1"/>
    <property type="molecule type" value="Genomic_DNA"/>
</dbReference>
<name>A0A397GY65_ASPTH</name>
<dbReference type="VEuPathDB" id="FungiDB:CDV56_103863"/>
<gene>
    <name evidence="2" type="ORF">CDV56_103863</name>
</gene>
<organism evidence="2 3">
    <name type="scientific">Aspergillus thermomutatus</name>
    <name type="common">Neosartorya pseudofischeri</name>
    <dbReference type="NCBI Taxonomy" id="41047"/>
    <lineage>
        <taxon>Eukaryota</taxon>
        <taxon>Fungi</taxon>
        <taxon>Dikarya</taxon>
        <taxon>Ascomycota</taxon>
        <taxon>Pezizomycotina</taxon>
        <taxon>Eurotiomycetes</taxon>
        <taxon>Eurotiomycetidae</taxon>
        <taxon>Eurotiales</taxon>
        <taxon>Aspergillaceae</taxon>
        <taxon>Aspergillus</taxon>
        <taxon>Aspergillus subgen. Fumigati</taxon>
    </lineage>
</organism>
<evidence type="ECO:0000256" key="1">
    <source>
        <dbReference type="SAM" id="MobiDB-lite"/>
    </source>
</evidence>
<feature type="compositionally biased region" description="Basic and acidic residues" evidence="1">
    <location>
        <begin position="194"/>
        <end position="204"/>
    </location>
</feature>
<dbReference type="OrthoDB" id="341259at2759"/>
<dbReference type="GeneID" id="38125837"/>
<evidence type="ECO:0000313" key="3">
    <source>
        <dbReference type="Proteomes" id="UP000215305"/>
    </source>
</evidence>
<dbReference type="RefSeq" id="XP_026613472.1">
    <property type="nucleotide sequence ID" value="XM_026757482.1"/>
</dbReference>
<sequence>MPSIHFTILMLSGQRRFPTPTNAAHAFPCAAGPYSSELQDSNSIATLITVTGEAIQLISVQPVKNGTDERYATLKDLQKRLQQISMSESSTIRRMRWVQHKSSMEKVDDRIKDGRLRKTIADREISHATLVSIPKPQTLELDAAEVEKEIVRIFAEDNDYLEDFGFTPIHIAVLDLYDASDSERPKANNAPPERTGHDGRPDVKNDHRYKMRILVARADPFIQSNLNANIIHAAVESNALQSLAYALEISRC</sequence>
<protein>
    <submittedName>
        <fullName evidence="2">Uncharacterized protein</fullName>
    </submittedName>
</protein>